<gene>
    <name evidence="1" type="ORF">NEE14_001200</name>
</gene>
<dbReference type="Proteomes" id="UP001320603">
    <property type="component" value="Chromosome"/>
</dbReference>
<evidence type="ECO:0000313" key="2">
    <source>
        <dbReference type="Proteomes" id="UP001320603"/>
    </source>
</evidence>
<dbReference type="RefSeq" id="WP_251968129.1">
    <property type="nucleotide sequence ID" value="NZ_CP146284.1"/>
</dbReference>
<reference evidence="1 2" key="1">
    <citation type="submission" date="2024-02" db="EMBL/GenBank/DDBJ databases">
        <title>Whole genome sequencing of Parabacteroides sp. AD58.</title>
        <authorList>
            <person name="Chaplin A.V."/>
            <person name="Pikina A.P."/>
            <person name="Sokolova S.R."/>
            <person name="Korostin D.O."/>
            <person name="Efimov B.A."/>
        </authorList>
    </citation>
    <scope>NUCLEOTIDE SEQUENCE [LARGE SCALE GENOMIC DNA]</scope>
    <source>
        <strain evidence="1 2">AD58</strain>
    </source>
</reference>
<dbReference type="SUPFAM" id="SSF56281">
    <property type="entry name" value="Metallo-hydrolase/oxidoreductase"/>
    <property type="match status" value="1"/>
</dbReference>
<dbReference type="PANTHER" id="PTHR42967">
    <property type="entry name" value="METAL DEPENDENT HYDROLASE"/>
    <property type="match status" value="1"/>
</dbReference>
<name>A0ABZ2ITC7_9BACT</name>
<dbReference type="EMBL" id="CP146284">
    <property type="protein sequence ID" value="WWV66640.1"/>
    <property type="molecule type" value="Genomic_DNA"/>
</dbReference>
<dbReference type="InterPro" id="IPR036866">
    <property type="entry name" value="RibonucZ/Hydroxyglut_hydro"/>
</dbReference>
<sequence>MQLTYIFHSGFALETDSCMLVFDYWKDPADVMSRLLLSPKPMYAFSSHFHEDHFNREIFGWKGKKDHIRYILSKDILKHRRAQKDEADAWLGKGATWEDELIRVAATGSTDSGVSWVIETGGKRIFHAGDLNNWYARFLTDDYHGGLVYNPDSGMDIDPLKEEKRYLGELKDIRKLSDRFDVVMFPVDGRIGNGYTRGARQFLDVFQVGLFVPMHFVASGFESAWRMKEFTDAKSVPFWSIRQEGETICPD</sequence>
<organism evidence="1 2">
    <name type="scientific">Parabacteroides absconsus</name>
    <dbReference type="NCBI Taxonomy" id="2951805"/>
    <lineage>
        <taxon>Bacteria</taxon>
        <taxon>Pseudomonadati</taxon>
        <taxon>Bacteroidota</taxon>
        <taxon>Bacteroidia</taxon>
        <taxon>Bacteroidales</taxon>
        <taxon>Tannerellaceae</taxon>
        <taxon>Parabacteroides</taxon>
    </lineage>
</organism>
<keyword evidence="2" id="KW-1185">Reference proteome</keyword>
<protein>
    <submittedName>
        <fullName evidence="1">MBL fold metallo-hydrolase</fullName>
    </submittedName>
</protein>
<evidence type="ECO:0000313" key="1">
    <source>
        <dbReference type="EMBL" id="WWV66640.1"/>
    </source>
</evidence>
<dbReference type="PANTHER" id="PTHR42967:SF1">
    <property type="entry name" value="MBL FOLD METALLO-HYDROLASE"/>
    <property type="match status" value="1"/>
</dbReference>
<proteinExistence type="predicted"/>
<accession>A0ABZ2ITC7</accession>
<dbReference type="Gene3D" id="3.60.15.10">
    <property type="entry name" value="Ribonuclease Z/Hydroxyacylglutathione hydrolase-like"/>
    <property type="match status" value="1"/>
</dbReference>